<protein>
    <recommendedName>
        <fullName evidence="10">Fatty acid ABC transporter ATP-binding/permease protein</fullName>
    </recommendedName>
</protein>
<evidence type="ECO:0000256" key="5">
    <source>
        <dbReference type="ARBA" id="ARBA00022840"/>
    </source>
</evidence>
<dbReference type="GO" id="GO:0016887">
    <property type="term" value="F:ATP hydrolysis activity"/>
    <property type="evidence" value="ECO:0007669"/>
    <property type="project" value="InterPro"/>
</dbReference>
<dbReference type="InterPro" id="IPR027417">
    <property type="entry name" value="P-loop_NTPase"/>
</dbReference>
<dbReference type="CDD" id="cd18547">
    <property type="entry name" value="ABC_6TM_Tm288_like"/>
    <property type="match status" value="1"/>
</dbReference>
<dbReference type="InterPro" id="IPR039421">
    <property type="entry name" value="Type_1_exporter"/>
</dbReference>
<feature type="domain" description="ABC transmembrane type-1" evidence="13">
    <location>
        <begin position="35"/>
        <end position="363"/>
    </location>
</feature>
<dbReference type="GO" id="GO:0140359">
    <property type="term" value="F:ABC-type transporter activity"/>
    <property type="evidence" value="ECO:0007669"/>
    <property type="project" value="InterPro"/>
</dbReference>
<evidence type="ECO:0000256" key="9">
    <source>
        <dbReference type="ARBA" id="ARBA00061644"/>
    </source>
</evidence>
<sequence>MARNDTSPVVKKGENLRVISRLVRYLAADRVRMTIMILSGLIGVTLIVAGPKIMAQGTDILFTGILGVMLKNTMHIPEGTSINTVIDMLKQNGQDKIASMLSSYNVAVGKSVDWSAFAKIMLITIGIYVIAMTLRAVQSFMMARMTSNLVYRLRNEIIEKINRLPLSYFDRIPRGEIMSRTTNDVDNVQQSLQQILAEFFFSTFQFIATIIMMLTISPTLTVVAVIVIPVLLVVIAGILKLIQPEFIKQWEHTGKVNSHVEEMFSGHLVVRAYGQEHNAEQTFEEYNQGLYKSSFIANFFSSLMNPLTSFAGNVSFVIVAIFGGLRVINGQLTLGDLQAFTQYSRQATQPLGQLASMGSMLQSAVASAQRIFEFLDADEEERDNQDAPRLAELTAARGGVKGHVEFDHVQFAYTADKPLIRDLSLEAQPGQTIAIVGPTGAGKTTLVNLLMRFYDINGGHIRLDGVDTKQLTRQDLRSHFGMVLQDTWLFEGTIRENLFYGVHDASVRTEERLLEATRATHVDEFIRRLPQGYDTVLSDDSTELSQGEKQLLTIARAYLSDPDILILDEATSSVDTRTEVKVQEAMNTLRTGRTAFVIAHRLSTIRDADIILVVNHGDIVEQGSHDELLALNGAYANMYNSQFAGKSDDN</sequence>
<dbReference type="PROSITE" id="PS50893">
    <property type="entry name" value="ABC_TRANSPORTER_2"/>
    <property type="match status" value="1"/>
</dbReference>
<accession>A0A2I1M775</accession>
<proteinExistence type="inferred from homology"/>
<dbReference type="Gene3D" id="1.20.1560.10">
    <property type="entry name" value="ABC transporter type 1, transmembrane domain"/>
    <property type="match status" value="1"/>
</dbReference>
<dbReference type="Pfam" id="PF00005">
    <property type="entry name" value="ABC_tran"/>
    <property type="match status" value="1"/>
</dbReference>
<dbReference type="PROSITE" id="PS00211">
    <property type="entry name" value="ABC_TRANSPORTER_1"/>
    <property type="match status" value="1"/>
</dbReference>
<keyword evidence="5 14" id="KW-0067">ATP-binding</keyword>
<dbReference type="CDD" id="cd03254">
    <property type="entry name" value="ABCC_Glucan_exporter_like"/>
    <property type="match status" value="1"/>
</dbReference>
<evidence type="ECO:0000256" key="2">
    <source>
        <dbReference type="ARBA" id="ARBA00022448"/>
    </source>
</evidence>
<dbReference type="SUPFAM" id="SSF90123">
    <property type="entry name" value="ABC transporter transmembrane region"/>
    <property type="match status" value="1"/>
</dbReference>
<dbReference type="AlphaFoldDB" id="A0A2I1M775"/>
<dbReference type="InterPro" id="IPR011527">
    <property type="entry name" value="ABC1_TM_dom"/>
</dbReference>
<evidence type="ECO:0000259" key="12">
    <source>
        <dbReference type="PROSITE" id="PS50893"/>
    </source>
</evidence>
<dbReference type="PANTHER" id="PTHR24221:SF499">
    <property type="entry name" value="FATTY ACID ABC TRANSPORTER ATP-BINDING_PERMEASE PROTEIN"/>
    <property type="match status" value="1"/>
</dbReference>
<dbReference type="SMART" id="SM00382">
    <property type="entry name" value="AAA"/>
    <property type="match status" value="1"/>
</dbReference>
<name>A0A2I1M775_9BIFI</name>
<evidence type="ECO:0000256" key="3">
    <source>
        <dbReference type="ARBA" id="ARBA00022692"/>
    </source>
</evidence>
<evidence type="ECO:0000313" key="15">
    <source>
        <dbReference type="Proteomes" id="UP000242263"/>
    </source>
</evidence>
<evidence type="ECO:0000256" key="8">
    <source>
        <dbReference type="ARBA" id="ARBA00055053"/>
    </source>
</evidence>
<keyword evidence="3 11" id="KW-0812">Transmembrane</keyword>
<comment type="subcellular location">
    <subcellularLocation>
        <location evidence="1">Cell membrane</location>
        <topology evidence="1">Multi-pass membrane protein</topology>
    </subcellularLocation>
</comment>
<evidence type="ECO:0000256" key="4">
    <source>
        <dbReference type="ARBA" id="ARBA00022741"/>
    </source>
</evidence>
<gene>
    <name evidence="14" type="ORF">CYJ32_00640</name>
</gene>
<dbReference type="Proteomes" id="UP000242263">
    <property type="component" value="Unassembled WGS sequence"/>
</dbReference>
<dbReference type="PROSITE" id="PS50929">
    <property type="entry name" value="ABC_TM1F"/>
    <property type="match status" value="1"/>
</dbReference>
<evidence type="ECO:0000259" key="13">
    <source>
        <dbReference type="PROSITE" id="PS50929"/>
    </source>
</evidence>
<dbReference type="EMBL" id="PKGU01000001">
    <property type="protein sequence ID" value="PKZ15988.1"/>
    <property type="molecule type" value="Genomic_DNA"/>
</dbReference>
<reference evidence="14 15" key="1">
    <citation type="submission" date="2017-12" db="EMBL/GenBank/DDBJ databases">
        <title>Phylogenetic diversity of female urinary microbiome.</title>
        <authorList>
            <person name="Thomas-White K."/>
            <person name="Wolfe A.J."/>
        </authorList>
    </citation>
    <scope>NUCLEOTIDE SEQUENCE [LARGE SCALE GENOMIC DNA]</scope>
    <source>
        <strain evidence="14 15">UMB0064</strain>
    </source>
</reference>
<comment type="caution">
    <text evidence="14">The sequence shown here is derived from an EMBL/GenBank/DDBJ whole genome shotgun (WGS) entry which is preliminary data.</text>
</comment>
<organism evidence="14 15">
    <name type="scientific">Alloscardovia omnicolens</name>
    <dbReference type="NCBI Taxonomy" id="419015"/>
    <lineage>
        <taxon>Bacteria</taxon>
        <taxon>Bacillati</taxon>
        <taxon>Actinomycetota</taxon>
        <taxon>Actinomycetes</taxon>
        <taxon>Bifidobacteriales</taxon>
        <taxon>Bifidobacteriaceae</taxon>
        <taxon>Alloscardovia</taxon>
    </lineage>
</organism>
<feature type="transmembrane region" description="Helical" evidence="11">
    <location>
        <begin position="31"/>
        <end position="49"/>
    </location>
</feature>
<feature type="transmembrane region" description="Helical" evidence="11">
    <location>
        <begin position="195"/>
        <end position="216"/>
    </location>
</feature>
<evidence type="ECO:0000313" key="14">
    <source>
        <dbReference type="EMBL" id="PKZ15988.1"/>
    </source>
</evidence>
<dbReference type="Gene3D" id="3.40.50.300">
    <property type="entry name" value="P-loop containing nucleotide triphosphate hydrolases"/>
    <property type="match status" value="1"/>
</dbReference>
<dbReference type="GO" id="GO:0005524">
    <property type="term" value="F:ATP binding"/>
    <property type="evidence" value="ECO:0007669"/>
    <property type="project" value="UniProtKB-KW"/>
</dbReference>
<keyword evidence="7 11" id="KW-0472">Membrane</keyword>
<dbReference type="RefSeq" id="WP_101541131.1">
    <property type="nucleotide sequence ID" value="NZ_PKGU01000001.1"/>
</dbReference>
<keyword evidence="2" id="KW-0813">Transport</keyword>
<feature type="transmembrane region" description="Helical" evidence="11">
    <location>
        <begin position="116"/>
        <end position="137"/>
    </location>
</feature>
<dbReference type="Pfam" id="PF00664">
    <property type="entry name" value="ABC_membrane"/>
    <property type="match status" value="1"/>
</dbReference>
<evidence type="ECO:0000256" key="11">
    <source>
        <dbReference type="SAM" id="Phobius"/>
    </source>
</evidence>
<dbReference type="InterPro" id="IPR017871">
    <property type="entry name" value="ABC_transporter-like_CS"/>
</dbReference>
<keyword evidence="6 11" id="KW-1133">Transmembrane helix</keyword>
<comment type="function">
    <text evidence="8">ABC transporter involved in fatty acid import. Transmembrane domains (TMD) form a pore in the membrane and the ATP-binding domain (NBD) is responsible for energy generation.</text>
</comment>
<dbReference type="InterPro" id="IPR003593">
    <property type="entry name" value="AAA+_ATPase"/>
</dbReference>
<evidence type="ECO:0000256" key="10">
    <source>
        <dbReference type="ARBA" id="ARBA00071747"/>
    </source>
</evidence>
<evidence type="ECO:0000256" key="7">
    <source>
        <dbReference type="ARBA" id="ARBA00023136"/>
    </source>
</evidence>
<dbReference type="InterPro" id="IPR036640">
    <property type="entry name" value="ABC1_TM_sf"/>
</dbReference>
<keyword evidence="4" id="KW-0547">Nucleotide-binding</keyword>
<dbReference type="InterPro" id="IPR003439">
    <property type="entry name" value="ABC_transporter-like_ATP-bd"/>
</dbReference>
<feature type="transmembrane region" description="Helical" evidence="11">
    <location>
        <begin position="222"/>
        <end position="242"/>
    </location>
</feature>
<dbReference type="PANTHER" id="PTHR24221">
    <property type="entry name" value="ATP-BINDING CASSETTE SUB-FAMILY B"/>
    <property type="match status" value="1"/>
</dbReference>
<evidence type="ECO:0000256" key="6">
    <source>
        <dbReference type="ARBA" id="ARBA00022989"/>
    </source>
</evidence>
<dbReference type="SUPFAM" id="SSF52540">
    <property type="entry name" value="P-loop containing nucleoside triphosphate hydrolases"/>
    <property type="match status" value="1"/>
</dbReference>
<dbReference type="FunFam" id="3.40.50.300:FF:000287">
    <property type="entry name" value="Multidrug ABC transporter ATP-binding protein"/>
    <property type="match status" value="1"/>
</dbReference>
<feature type="transmembrane region" description="Helical" evidence="11">
    <location>
        <begin position="310"/>
        <end position="328"/>
    </location>
</feature>
<evidence type="ECO:0000256" key="1">
    <source>
        <dbReference type="ARBA" id="ARBA00004651"/>
    </source>
</evidence>
<dbReference type="GO" id="GO:0005886">
    <property type="term" value="C:plasma membrane"/>
    <property type="evidence" value="ECO:0007669"/>
    <property type="project" value="UniProtKB-SubCell"/>
</dbReference>
<feature type="domain" description="ABC transporter" evidence="12">
    <location>
        <begin position="404"/>
        <end position="641"/>
    </location>
</feature>
<comment type="similarity">
    <text evidence="9">Belongs to the ABC transporter superfamily. Lipid exporter (TC 3.A.1.106) family.</text>
</comment>